<organism evidence="3 4">
    <name type="scientific">Exocentrus adspersus</name>
    <dbReference type="NCBI Taxonomy" id="1586481"/>
    <lineage>
        <taxon>Eukaryota</taxon>
        <taxon>Metazoa</taxon>
        <taxon>Ecdysozoa</taxon>
        <taxon>Arthropoda</taxon>
        <taxon>Hexapoda</taxon>
        <taxon>Insecta</taxon>
        <taxon>Pterygota</taxon>
        <taxon>Neoptera</taxon>
        <taxon>Endopterygota</taxon>
        <taxon>Coleoptera</taxon>
        <taxon>Polyphaga</taxon>
        <taxon>Cucujiformia</taxon>
        <taxon>Chrysomeloidea</taxon>
        <taxon>Cerambycidae</taxon>
        <taxon>Lamiinae</taxon>
        <taxon>Acanthocinini</taxon>
        <taxon>Exocentrus</taxon>
    </lineage>
</organism>
<evidence type="ECO:0000256" key="1">
    <source>
        <dbReference type="SAM" id="Coils"/>
    </source>
</evidence>
<dbReference type="EMBL" id="JANEYG010000134">
    <property type="protein sequence ID" value="KAJ8912297.1"/>
    <property type="molecule type" value="Genomic_DNA"/>
</dbReference>
<evidence type="ECO:0000256" key="2">
    <source>
        <dbReference type="SAM" id="MobiDB-lite"/>
    </source>
</evidence>
<comment type="caution">
    <text evidence="3">The sequence shown here is derived from an EMBL/GenBank/DDBJ whole genome shotgun (WGS) entry which is preliminary data.</text>
</comment>
<feature type="compositionally biased region" description="Basic and acidic residues" evidence="2">
    <location>
        <begin position="202"/>
        <end position="230"/>
    </location>
</feature>
<keyword evidence="4" id="KW-1185">Reference proteome</keyword>
<evidence type="ECO:0000313" key="3">
    <source>
        <dbReference type="EMBL" id="KAJ8912297.1"/>
    </source>
</evidence>
<dbReference type="Proteomes" id="UP001159042">
    <property type="component" value="Unassembled WGS sequence"/>
</dbReference>
<dbReference type="AlphaFoldDB" id="A0AAV8VE33"/>
<accession>A0AAV8VE33</accession>
<proteinExistence type="predicted"/>
<evidence type="ECO:0000313" key="4">
    <source>
        <dbReference type="Proteomes" id="UP001159042"/>
    </source>
</evidence>
<feature type="region of interest" description="Disordered" evidence="2">
    <location>
        <begin position="278"/>
        <end position="303"/>
    </location>
</feature>
<sequence length="447" mass="51661">MAVVAKFIEFSAESEEWLIYRERLDQHFEANKIVDAKVKTAVLLSSVGPSTYKLLRNSCHPQLPKEKSYEVLCSSLDGQYNVQLSAWRERKKFYELRQTDENVSEWYAKVRSYAINCKFRPSLDKVLKDKFRTGDEEKSVLELVTIAQKVENFSKVSYLADFTSNHNRQEHHRERAPRSLQPQMTKRSTTSRTSCGSMGHGTDARRKQSSDHGRGDKPRTADPSENENTKHILYLSAPDKYHWFVIRRDTNDKGDIQNRHPETPGSKASQTAFIFTLKTRLARTPPRKNSSVKASSDREKELNEDYDIGQELKRKIENESPDGATAIKSKEGEKLKRVIDSIIKQIGNFEKVVAEAYKPKKEILDICNNLVFYAKKNWRRGTNSIARGNCRRKKDTERLLRAENQELRQEIKCYRQKESRSKQTEQSSIGVQADNIVHKELEIGGDR</sequence>
<feature type="region of interest" description="Disordered" evidence="2">
    <location>
        <begin position="164"/>
        <end position="233"/>
    </location>
</feature>
<name>A0AAV8VE33_9CUCU</name>
<feature type="coiled-coil region" evidence="1">
    <location>
        <begin position="390"/>
        <end position="424"/>
    </location>
</feature>
<gene>
    <name evidence="3" type="ORF">NQ315_017330</name>
</gene>
<feature type="compositionally biased region" description="Basic and acidic residues" evidence="2">
    <location>
        <begin position="167"/>
        <end position="177"/>
    </location>
</feature>
<feature type="compositionally biased region" description="Polar residues" evidence="2">
    <location>
        <begin position="180"/>
        <end position="196"/>
    </location>
</feature>
<keyword evidence="1" id="KW-0175">Coiled coil</keyword>
<protein>
    <submittedName>
        <fullName evidence="3">Uncharacterized protein</fullName>
    </submittedName>
</protein>
<reference evidence="3 4" key="1">
    <citation type="journal article" date="2023" name="Insect Mol. Biol.">
        <title>Genome sequencing provides insights into the evolution of gene families encoding plant cell wall-degrading enzymes in longhorned beetles.</title>
        <authorList>
            <person name="Shin N.R."/>
            <person name="Okamura Y."/>
            <person name="Kirsch R."/>
            <person name="Pauchet Y."/>
        </authorList>
    </citation>
    <scope>NUCLEOTIDE SEQUENCE [LARGE SCALE GENOMIC DNA]</scope>
    <source>
        <strain evidence="3">EAD_L_NR</strain>
    </source>
</reference>